<dbReference type="Proteomes" id="UP001279660">
    <property type="component" value="Unassembled WGS sequence"/>
</dbReference>
<gene>
    <name evidence="1" type="ORF">SIL82_14630</name>
</gene>
<proteinExistence type="predicted"/>
<reference evidence="1 2" key="1">
    <citation type="submission" date="2023-11" db="EMBL/GenBank/DDBJ databases">
        <title>MicrobeMod: A computational toolkit for identifying prokaryotic methylation and restriction-modification with nanopore sequencing.</title>
        <authorList>
            <person name="Crits-Christoph A."/>
            <person name="Kang S.C."/>
            <person name="Lee H."/>
            <person name="Ostrov N."/>
        </authorList>
    </citation>
    <scope>NUCLEOTIDE SEQUENCE [LARGE SCALE GENOMIC DNA]</scope>
    <source>
        <strain evidence="1 2">ATCC 14820</strain>
    </source>
</reference>
<dbReference type="RefSeq" id="WP_245535596.1">
    <property type="nucleotide sequence ID" value="NZ_JAWXXV010000001.1"/>
</dbReference>
<keyword evidence="2" id="KW-1185">Reference proteome</keyword>
<name>A0ABU4PMX3_9SPHN</name>
<accession>A0ABU4PMX3</accession>
<comment type="caution">
    <text evidence="1">The sequence shown here is derived from an EMBL/GenBank/DDBJ whole genome shotgun (WGS) entry which is preliminary data.</text>
</comment>
<dbReference type="EMBL" id="JAWXXV010000001">
    <property type="protein sequence ID" value="MDX5985490.1"/>
    <property type="molecule type" value="Genomic_DNA"/>
</dbReference>
<organism evidence="1 2">
    <name type="scientific">Sphingomonas echinoides</name>
    <dbReference type="NCBI Taxonomy" id="59803"/>
    <lineage>
        <taxon>Bacteria</taxon>
        <taxon>Pseudomonadati</taxon>
        <taxon>Pseudomonadota</taxon>
        <taxon>Alphaproteobacteria</taxon>
        <taxon>Sphingomonadales</taxon>
        <taxon>Sphingomonadaceae</taxon>
        <taxon>Sphingomonas</taxon>
    </lineage>
</organism>
<evidence type="ECO:0000313" key="2">
    <source>
        <dbReference type="Proteomes" id="UP001279660"/>
    </source>
</evidence>
<evidence type="ECO:0000313" key="1">
    <source>
        <dbReference type="EMBL" id="MDX5985490.1"/>
    </source>
</evidence>
<protein>
    <submittedName>
        <fullName evidence="1">Uncharacterized protein</fullName>
    </submittedName>
</protein>
<sequence length="97" mass="10303">MPPRCCAARWNAMRAQGCAITIGALHSTRWASATFIGAQHRLTLDAPDDAALAHWLGALPEVELTLRGHLVADAMVTAIARSDGRAEATIEVLTVEA</sequence>